<dbReference type="Proteomes" id="UP000887579">
    <property type="component" value="Unplaced"/>
</dbReference>
<reference evidence="2" key="1">
    <citation type="submission" date="2022-11" db="UniProtKB">
        <authorList>
            <consortium name="WormBaseParasite"/>
        </authorList>
    </citation>
    <scope>IDENTIFICATION</scope>
</reference>
<accession>A0AC34GX64</accession>
<proteinExistence type="predicted"/>
<protein>
    <submittedName>
        <fullName evidence="2">Uncharacterized protein</fullName>
    </submittedName>
</protein>
<name>A0AC34GX64_9BILA</name>
<evidence type="ECO:0000313" key="1">
    <source>
        <dbReference type="Proteomes" id="UP000887579"/>
    </source>
</evidence>
<organism evidence="1 2">
    <name type="scientific">Panagrolaimus sp. ES5</name>
    <dbReference type="NCBI Taxonomy" id="591445"/>
    <lineage>
        <taxon>Eukaryota</taxon>
        <taxon>Metazoa</taxon>
        <taxon>Ecdysozoa</taxon>
        <taxon>Nematoda</taxon>
        <taxon>Chromadorea</taxon>
        <taxon>Rhabditida</taxon>
        <taxon>Tylenchina</taxon>
        <taxon>Panagrolaimomorpha</taxon>
        <taxon>Panagrolaimoidea</taxon>
        <taxon>Panagrolaimidae</taxon>
        <taxon>Panagrolaimus</taxon>
    </lineage>
</organism>
<sequence>MNTSSRAIKKKNLAASSSPVAASSSAYSFRERPTKKDLAKSKSSVYPKVQNLEKAPTESSSPMMNPRNGDTGNKNPERDVNASASSSRERPKEDDLSIYRLRKLQNRETSSNSKTPVTSTTHHGRPVVATSSSVVNSENNGTVKKKRGRPPGVSSSTYSSRKRPLQKDLSKSGSSRKKAPTVSSSLFNSSNNGTVKKMRGRPAAATISSSYSLRQRSKINVTAKSKKNDSSNQERDTVSE</sequence>
<evidence type="ECO:0000313" key="2">
    <source>
        <dbReference type="WBParaSite" id="ES5_v2.g953.t1"/>
    </source>
</evidence>
<dbReference type="WBParaSite" id="ES5_v2.g953.t1">
    <property type="protein sequence ID" value="ES5_v2.g953.t1"/>
    <property type="gene ID" value="ES5_v2.g953"/>
</dbReference>